<feature type="chain" id="PRO_5045454291" evidence="1">
    <location>
        <begin position="30"/>
        <end position="192"/>
    </location>
</feature>
<dbReference type="Pfam" id="PF04264">
    <property type="entry name" value="YceI"/>
    <property type="match status" value="1"/>
</dbReference>
<dbReference type="InterPro" id="IPR036761">
    <property type="entry name" value="TTHA0802/YceI-like_sf"/>
</dbReference>
<dbReference type="SMART" id="SM00867">
    <property type="entry name" value="YceI"/>
    <property type="match status" value="1"/>
</dbReference>
<evidence type="ECO:0000259" key="2">
    <source>
        <dbReference type="SMART" id="SM00867"/>
    </source>
</evidence>
<protein>
    <submittedName>
        <fullName evidence="3">YceI family protein</fullName>
    </submittedName>
</protein>
<proteinExistence type="predicted"/>
<sequence>MFRMTSRPAGRFFPRLWLMAAALPMVASAATEWNIVYDESRLGFEATQQGGRFEGRFEDFSADMRFSADDLAASRFDVTIETGSVETGSSQRDSNLPDTAWFNTDAFPEAYYVTREIRATADGYEAVGDLTIRDNTHEVVLPFTWRTEGERAEMDGAVTIDRVRFGVGQGEWRDPSVAGHEVRVVVDLTLQR</sequence>
<dbReference type="Proteomes" id="UP001556637">
    <property type="component" value="Unassembled WGS sequence"/>
</dbReference>
<dbReference type="EMBL" id="JBAKFF010000001">
    <property type="protein sequence ID" value="MEX0431387.1"/>
    <property type="molecule type" value="Genomic_DNA"/>
</dbReference>
<dbReference type="PANTHER" id="PTHR34406">
    <property type="entry name" value="PROTEIN YCEI"/>
    <property type="match status" value="1"/>
</dbReference>
<comment type="caution">
    <text evidence="3">The sequence shown here is derived from an EMBL/GenBank/DDBJ whole genome shotgun (WGS) entry which is preliminary data.</text>
</comment>
<feature type="signal peptide" evidence="1">
    <location>
        <begin position="1"/>
        <end position="29"/>
    </location>
</feature>
<reference evidence="3 4" key="1">
    <citation type="submission" date="2024-02" db="EMBL/GenBank/DDBJ databases">
        <title>New especies of Spiribacter isolated from saline water.</title>
        <authorList>
            <person name="Leon M.J."/>
            <person name="De La Haba R."/>
            <person name="Sanchez-Porro C."/>
            <person name="Ventosa A."/>
        </authorList>
    </citation>
    <scope>NUCLEOTIDE SEQUENCE [LARGE SCALE GENOMIC DNA]</scope>
    <source>
        <strain evidence="4">ag22IC4-189</strain>
    </source>
</reference>
<dbReference type="RefSeq" id="WP_367984137.1">
    <property type="nucleotide sequence ID" value="NZ_JBAKFF010000001.1"/>
</dbReference>
<dbReference type="PANTHER" id="PTHR34406:SF1">
    <property type="entry name" value="PROTEIN YCEI"/>
    <property type="match status" value="1"/>
</dbReference>
<gene>
    <name evidence="3" type="ORF">V6X30_08240</name>
</gene>
<dbReference type="Gene3D" id="2.40.128.110">
    <property type="entry name" value="Lipid/polyisoprenoid-binding, YceI-like"/>
    <property type="match status" value="1"/>
</dbReference>
<accession>A0ABV3T9M3</accession>
<organism evidence="3 4">
    <name type="scientific">Spiribacter insolitus</name>
    <dbReference type="NCBI Taxonomy" id="3122417"/>
    <lineage>
        <taxon>Bacteria</taxon>
        <taxon>Pseudomonadati</taxon>
        <taxon>Pseudomonadota</taxon>
        <taxon>Gammaproteobacteria</taxon>
        <taxon>Chromatiales</taxon>
        <taxon>Ectothiorhodospiraceae</taxon>
        <taxon>Spiribacter</taxon>
    </lineage>
</organism>
<feature type="domain" description="Lipid/polyisoprenoid-binding YceI-like" evidence="2">
    <location>
        <begin position="32"/>
        <end position="191"/>
    </location>
</feature>
<evidence type="ECO:0000256" key="1">
    <source>
        <dbReference type="SAM" id="SignalP"/>
    </source>
</evidence>
<evidence type="ECO:0000313" key="4">
    <source>
        <dbReference type="Proteomes" id="UP001556637"/>
    </source>
</evidence>
<name>A0ABV3T9M3_9GAMM</name>
<dbReference type="InterPro" id="IPR007372">
    <property type="entry name" value="Lipid/polyisoprenoid-bd_YceI"/>
</dbReference>
<keyword evidence="1" id="KW-0732">Signal</keyword>
<dbReference type="SUPFAM" id="SSF101874">
    <property type="entry name" value="YceI-like"/>
    <property type="match status" value="1"/>
</dbReference>
<keyword evidence="4" id="KW-1185">Reference proteome</keyword>
<evidence type="ECO:0000313" key="3">
    <source>
        <dbReference type="EMBL" id="MEX0431387.1"/>
    </source>
</evidence>